<evidence type="ECO:0000313" key="2">
    <source>
        <dbReference type="Proteomes" id="UP000244005"/>
    </source>
</evidence>
<protein>
    <submittedName>
        <fullName evidence="1">Uncharacterized protein</fullName>
    </submittedName>
</protein>
<evidence type="ECO:0000313" key="1">
    <source>
        <dbReference type="EMBL" id="PTQ45191.1"/>
    </source>
</evidence>
<reference evidence="2" key="1">
    <citation type="journal article" date="2017" name="Cell">
        <title>Insights into land plant evolution garnered from the Marchantia polymorpha genome.</title>
        <authorList>
            <person name="Bowman J.L."/>
            <person name="Kohchi T."/>
            <person name="Yamato K.T."/>
            <person name="Jenkins J."/>
            <person name="Shu S."/>
            <person name="Ishizaki K."/>
            <person name="Yamaoka S."/>
            <person name="Nishihama R."/>
            <person name="Nakamura Y."/>
            <person name="Berger F."/>
            <person name="Adam C."/>
            <person name="Aki S.S."/>
            <person name="Althoff F."/>
            <person name="Araki T."/>
            <person name="Arteaga-Vazquez M.A."/>
            <person name="Balasubrmanian S."/>
            <person name="Barry K."/>
            <person name="Bauer D."/>
            <person name="Boehm C.R."/>
            <person name="Briginshaw L."/>
            <person name="Caballero-Perez J."/>
            <person name="Catarino B."/>
            <person name="Chen F."/>
            <person name="Chiyoda S."/>
            <person name="Chovatia M."/>
            <person name="Davies K.M."/>
            <person name="Delmans M."/>
            <person name="Demura T."/>
            <person name="Dierschke T."/>
            <person name="Dolan L."/>
            <person name="Dorantes-Acosta A.E."/>
            <person name="Eklund D.M."/>
            <person name="Florent S.N."/>
            <person name="Flores-Sandoval E."/>
            <person name="Fujiyama A."/>
            <person name="Fukuzawa H."/>
            <person name="Galik B."/>
            <person name="Grimanelli D."/>
            <person name="Grimwood J."/>
            <person name="Grossniklaus U."/>
            <person name="Hamada T."/>
            <person name="Haseloff J."/>
            <person name="Hetherington A.J."/>
            <person name="Higo A."/>
            <person name="Hirakawa Y."/>
            <person name="Hundley H.N."/>
            <person name="Ikeda Y."/>
            <person name="Inoue K."/>
            <person name="Inoue S.I."/>
            <person name="Ishida S."/>
            <person name="Jia Q."/>
            <person name="Kakita M."/>
            <person name="Kanazawa T."/>
            <person name="Kawai Y."/>
            <person name="Kawashima T."/>
            <person name="Kennedy M."/>
            <person name="Kinose K."/>
            <person name="Kinoshita T."/>
            <person name="Kohara Y."/>
            <person name="Koide E."/>
            <person name="Komatsu K."/>
            <person name="Kopischke S."/>
            <person name="Kubo M."/>
            <person name="Kyozuka J."/>
            <person name="Lagercrantz U."/>
            <person name="Lin S.S."/>
            <person name="Lindquist E."/>
            <person name="Lipzen A.M."/>
            <person name="Lu C.W."/>
            <person name="De Luna E."/>
            <person name="Martienssen R.A."/>
            <person name="Minamino N."/>
            <person name="Mizutani M."/>
            <person name="Mizutani M."/>
            <person name="Mochizuki N."/>
            <person name="Monte I."/>
            <person name="Mosher R."/>
            <person name="Nagasaki H."/>
            <person name="Nakagami H."/>
            <person name="Naramoto S."/>
            <person name="Nishitani K."/>
            <person name="Ohtani M."/>
            <person name="Okamoto T."/>
            <person name="Okumura M."/>
            <person name="Phillips J."/>
            <person name="Pollak B."/>
            <person name="Reinders A."/>
            <person name="Rovekamp M."/>
            <person name="Sano R."/>
            <person name="Sawa S."/>
            <person name="Schmid M.W."/>
            <person name="Shirakawa M."/>
            <person name="Solano R."/>
            <person name="Spunde A."/>
            <person name="Suetsugu N."/>
            <person name="Sugano S."/>
            <person name="Sugiyama A."/>
            <person name="Sun R."/>
            <person name="Suzuki Y."/>
            <person name="Takenaka M."/>
            <person name="Takezawa D."/>
            <person name="Tomogane H."/>
            <person name="Tsuzuki M."/>
            <person name="Ueda T."/>
            <person name="Umeda M."/>
            <person name="Ward J.M."/>
            <person name="Watanabe Y."/>
            <person name="Yazaki K."/>
            <person name="Yokoyama R."/>
            <person name="Yoshitake Y."/>
            <person name="Yotsui I."/>
            <person name="Zachgo S."/>
            <person name="Schmutz J."/>
        </authorList>
    </citation>
    <scope>NUCLEOTIDE SEQUENCE [LARGE SCALE GENOMIC DNA]</scope>
    <source>
        <strain evidence="2">Tak-1</strain>
    </source>
</reference>
<name>A0A2R6XGH1_MARPO</name>
<sequence>MWNSPSWIHELTSESLFAFVDSGRGHSLNTNRRRIALSKGCRSHRFWNGFTEMADEEFHLLKRSDAIGCWKHRKCVSRTLSRLHELEINLGPNWTLYHPIEVVFVRRGFTLSMCM</sequence>
<accession>A0A2R6XGH1</accession>
<dbReference type="Gramene" id="Mp2g07280.1">
    <property type="protein sequence ID" value="Mp2g07280.1.cds1"/>
    <property type="gene ID" value="Mp2g07280"/>
</dbReference>
<dbReference type="EMBL" id="KZ772687">
    <property type="protein sequence ID" value="PTQ45191.1"/>
    <property type="molecule type" value="Genomic_DNA"/>
</dbReference>
<proteinExistence type="predicted"/>
<gene>
    <name evidence="1" type="ORF">MARPO_0015s0015</name>
</gene>
<keyword evidence="2" id="KW-1185">Reference proteome</keyword>
<dbReference type="AlphaFoldDB" id="A0A2R6XGH1"/>
<organism evidence="1 2">
    <name type="scientific">Marchantia polymorpha</name>
    <name type="common">Common liverwort</name>
    <name type="synonym">Marchantia aquatica</name>
    <dbReference type="NCBI Taxonomy" id="3197"/>
    <lineage>
        <taxon>Eukaryota</taxon>
        <taxon>Viridiplantae</taxon>
        <taxon>Streptophyta</taxon>
        <taxon>Embryophyta</taxon>
        <taxon>Marchantiophyta</taxon>
        <taxon>Marchantiopsida</taxon>
        <taxon>Marchantiidae</taxon>
        <taxon>Marchantiales</taxon>
        <taxon>Marchantiaceae</taxon>
        <taxon>Marchantia</taxon>
    </lineage>
</organism>
<dbReference type="Proteomes" id="UP000244005">
    <property type="component" value="Unassembled WGS sequence"/>
</dbReference>